<dbReference type="GO" id="GO:0016020">
    <property type="term" value="C:membrane"/>
    <property type="evidence" value="ECO:0007669"/>
    <property type="project" value="UniProtKB-SubCell"/>
</dbReference>
<dbReference type="CDD" id="cd00322">
    <property type="entry name" value="FNR_like"/>
    <property type="match status" value="1"/>
</dbReference>
<dbReference type="GO" id="GO:0016491">
    <property type="term" value="F:oxidoreductase activity"/>
    <property type="evidence" value="ECO:0000318"/>
    <property type="project" value="GO_Central"/>
</dbReference>
<dbReference type="InterPro" id="IPR036400">
    <property type="entry name" value="Cyt_B5-like_heme/steroid_sf"/>
</dbReference>
<feature type="transmembrane region" description="Helical" evidence="6">
    <location>
        <begin position="286"/>
        <end position="308"/>
    </location>
</feature>
<organism evidence="9 10">
    <name type="scientific">Paramecium tetraurelia</name>
    <dbReference type="NCBI Taxonomy" id="5888"/>
    <lineage>
        <taxon>Eukaryota</taxon>
        <taxon>Sar</taxon>
        <taxon>Alveolata</taxon>
        <taxon>Ciliophora</taxon>
        <taxon>Intramacronucleata</taxon>
        <taxon>Oligohymenophorea</taxon>
        <taxon>Peniculida</taxon>
        <taxon>Parameciidae</taxon>
        <taxon>Paramecium</taxon>
    </lineage>
</organism>
<dbReference type="InterPro" id="IPR045266">
    <property type="entry name" value="DOH_DOMON"/>
</dbReference>
<dbReference type="AlphaFoldDB" id="A0BVQ4"/>
<sequence>MISLFILGLVDLILCQNRFYYHDPSNDITKPRTHAKISDSDTHFDFYFEFSEDKKEVIMFIEIDKISYFSLGLGKSMSDGDLWVFEVYENVITVNDSYCEKHGRPPTDVSLGGTDDLQLLGYYYNQNGKTGVKFKRSVKTGIHINLNMLGDKYDKDLVEGEAVEFIWAHGKTEANITLSNHGNVNRGAVVLNFTDDGGSNDVIIVDGDNTYYIHKWTNFACWGIASDVAIIVGRYYKTWGYRTYLHGFLFILIVTSSITTAMMMLSTDWAILEWSNFKEQSIKNQFHIIIFMIVAIFMIAQSIGGVLYNLMLSSLKINQKVSVKPSIHAILGNVVYTLGKLQIIAGLFMDNDVRLMLILGAVFTTRLILEILYQKGSLVSVVMTGKDSHSNKVYEEGQNRLLDINSSQQDDSFEKNSSKLWCIYKNQVVELSQMIHPGGNYIWKLIQGQDVTRYIIGAYSLDQLKLQAYKHSIYTLKILEQYVTGIYVIPDPEFFVNKANRRVVKQLEETWKLNTVNPYTDQVAYFGFVNEKYQFKNTLSGLQTFGQYFVITSQEDSAISTRQYTMVLSMTQQRIKYRKDISELFKKILSLQNIQKEVPKEEEYLSELPLIIKKYQSKNGFSSFIHDDNRNGEYLIQGPYGNNLTIENGSHLVFIAGGTGLFPFLDLLEYQLKMTYHNILYKQFGQDAVQFMNPGTIKNFKITLFLAVNSADDLIGKDIYFTLLSLQNQLDTPNFKMIVKGNFKLKECEIIPQRFNAQILKSFLGDFNSVSNFFICGPPTMNTTTEKILRDVGVNNITVL</sequence>
<keyword evidence="6" id="KW-0472">Membrane</keyword>
<evidence type="ECO:0000256" key="3">
    <source>
        <dbReference type="ARBA" id="ARBA00022617"/>
    </source>
</evidence>
<keyword evidence="10" id="KW-1185">Reference proteome</keyword>
<dbReference type="SUPFAM" id="SSF52343">
    <property type="entry name" value="Ferredoxin reductase-like, C-terminal NADP-linked domain"/>
    <property type="match status" value="1"/>
</dbReference>
<proteinExistence type="predicted"/>
<dbReference type="OMA" id="VEFIWAH"/>
<keyword evidence="5" id="KW-0408">Iron</keyword>
<dbReference type="PANTHER" id="PTHR15422:SF24">
    <property type="entry name" value="DOMON RELATED DOMAIN-CONTAINING PROTEIN"/>
    <property type="match status" value="1"/>
</dbReference>
<keyword evidence="6" id="KW-1133">Transmembrane helix</keyword>
<comment type="subcellular location">
    <subcellularLocation>
        <location evidence="2">Membrane</location>
        <topology evidence="2">Multi-pass membrane protein</topology>
    </subcellularLocation>
</comment>
<evidence type="ECO:0000256" key="5">
    <source>
        <dbReference type="ARBA" id="ARBA00023004"/>
    </source>
</evidence>
<feature type="transmembrane region" description="Helical" evidence="6">
    <location>
        <begin position="248"/>
        <end position="266"/>
    </location>
</feature>
<feature type="chain" id="PRO_5013220486" description="DOMON domain-containing protein" evidence="7">
    <location>
        <begin position="16"/>
        <end position="800"/>
    </location>
</feature>
<dbReference type="Pfam" id="PF03351">
    <property type="entry name" value="DOMON"/>
    <property type="match status" value="1"/>
</dbReference>
<name>A0BVQ4_PARTE</name>
<dbReference type="GO" id="GO:0046872">
    <property type="term" value="F:metal ion binding"/>
    <property type="evidence" value="ECO:0007669"/>
    <property type="project" value="UniProtKB-KW"/>
</dbReference>
<gene>
    <name evidence="9" type="ORF">GSPATT00032473001</name>
</gene>
<keyword evidence="7" id="KW-0732">Signal</keyword>
<evidence type="ECO:0000256" key="7">
    <source>
        <dbReference type="SAM" id="SignalP"/>
    </source>
</evidence>
<keyword evidence="4" id="KW-0479">Metal-binding</keyword>
<dbReference type="InterPro" id="IPR039261">
    <property type="entry name" value="FNR_nucleotide-bd"/>
</dbReference>
<evidence type="ECO:0000256" key="4">
    <source>
        <dbReference type="ARBA" id="ARBA00022723"/>
    </source>
</evidence>
<evidence type="ECO:0000313" key="10">
    <source>
        <dbReference type="Proteomes" id="UP000000600"/>
    </source>
</evidence>
<evidence type="ECO:0000256" key="6">
    <source>
        <dbReference type="SAM" id="Phobius"/>
    </source>
</evidence>
<dbReference type="EMBL" id="CT868020">
    <property type="protein sequence ID" value="CAK62621.1"/>
    <property type="molecule type" value="Genomic_DNA"/>
</dbReference>
<reference evidence="9 10" key="1">
    <citation type="journal article" date="2006" name="Nature">
        <title>Global trends of whole-genome duplications revealed by the ciliate Paramecium tetraurelia.</title>
        <authorList>
            <consortium name="Genoscope"/>
            <person name="Aury J.-M."/>
            <person name="Jaillon O."/>
            <person name="Duret L."/>
            <person name="Noel B."/>
            <person name="Jubin C."/>
            <person name="Porcel B.M."/>
            <person name="Segurens B."/>
            <person name="Daubin V."/>
            <person name="Anthouard V."/>
            <person name="Aiach N."/>
            <person name="Arnaiz O."/>
            <person name="Billaut A."/>
            <person name="Beisson J."/>
            <person name="Blanc I."/>
            <person name="Bouhouche K."/>
            <person name="Camara F."/>
            <person name="Duharcourt S."/>
            <person name="Guigo R."/>
            <person name="Gogendeau D."/>
            <person name="Katinka M."/>
            <person name="Keller A.-M."/>
            <person name="Kissmehl R."/>
            <person name="Klotz C."/>
            <person name="Koll F."/>
            <person name="Le Moue A."/>
            <person name="Lepere C."/>
            <person name="Malinsky S."/>
            <person name="Nowacki M."/>
            <person name="Nowak J.K."/>
            <person name="Plattner H."/>
            <person name="Poulain J."/>
            <person name="Ruiz F."/>
            <person name="Serrano V."/>
            <person name="Zagulski M."/>
            <person name="Dessen P."/>
            <person name="Betermier M."/>
            <person name="Weissenbach J."/>
            <person name="Scarpelli C."/>
            <person name="Schachter V."/>
            <person name="Sperling L."/>
            <person name="Meyer E."/>
            <person name="Cohen J."/>
            <person name="Wincker P."/>
        </authorList>
    </citation>
    <scope>NUCLEOTIDE SEQUENCE [LARGE SCALE GENOMIC DNA]</scope>
    <source>
        <strain evidence="9 10">Stock d4-2</strain>
    </source>
</reference>
<dbReference type="GeneID" id="5015803"/>
<dbReference type="OrthoDB" id="291435at2759"/>
<feature type="signal peptide" evidence="7">
    <location>
        <begin position="1"/>
        <end position="15"/>
    </location>
</feature>
<dbReference type="HOGENOM" id="CLU_013824_0_0_1"/>
<keyword evidence="6" id="KW-0812">Transmembrane</keyword>
<dbReference type="RefSeq" id="XP_001430019.1">
    <property type="nucleotide sequence ID" value="XM_001429982.1"/>
</dbReference>
<dbReference type="Proteomes" id="UP000000600">
    <property type="component" value="Unassembled WGS sequence"/>
</dbReference>
<comment type="cofactor">
    <cofactor evidence="1">
        <name>heme b</name>
        <dbReference type="ChEBI" id="CHEBI:60344"/>
    </cofactor>
</comment>
<keyword evidence="3" id="KW-0349">Heme</keyword>
<evidence type="ECO:0000313" key="9">
    <source>
        <dbReference type="EMBL" id="CAK62621.1"/>
    </source>
</evidence>
<dbReference type="InParanoid" id="A0BVQ4"/>
<protein>
    <recommendedName>
        <fullName evidence="8">DOMON domain-containing protein</fullName>
    </recommendedName>
</protein>
<evidence type="ECO:0000256" key="2">
    <source>
        <dbReference type="ARBA" id="ARBA00004141"/>
    </source>
</evidence>
<feature type="domain" description="DOMON" evidence="8">
    <location>
        <begin position="44"/>
        <end position="170"/>
    </location>
</feature>
<dbReference type="InterPro" id="IPR045150">
    <property type="entry name" value="CYB561D1/2"/>
</dbReference>
<dbReference type="GO" id="GO:0140575">
    <property type="term" value="F:transmembrane monodehydroascorbate reductase activity"/>
    <property type="evidence" value="ECO:0007669"/>
    <property type="project" value="InterPro"/>
</dbReference>
<evidence type="ECO:0000256" key="1">
    <source>
        <dbReference type="ARBA" id="ARBA00001970"/>
    </source>
</evidence>
<dbReference type="SUPFAM" id="SSF55856">
    <property type="entry name" value="Cytochrome b5-like heme/steroid binding domain"/>
    <property type="match status" value="1"/>
</dbReference>
<evidence type="ECO:0000259" key="8">
    <source>
        <dbReference type="Pfam" id="PF03351"/>
    </source>
</evidence>
<dbReference type="CDD" id="cd09631">
    <property type="entry name" value="DOMON_DOH"/>
    <property type="match status" value="1"/>
</dbReference>
<dbReference type="KEGG" id="ptm:GSPATT00032473001"/>
<dbReference type="eggNOG" id="ENOG502SH52">
    <property type="taxonomic scope" value="Eukaryota"/>
</dbReference>
<dbReference type="PANTHER" id="PTHR15422">
    <property type="entry name" value="OS05G0565100 PROTEIN"/>
    <property type="match status" value="1"/>
</dbReference>
<accession>A0BVQ4</accession>
<feature type="transmembrane region" description="Helical" evidence="6">
    <location>
        <begin position="329"/>
        <end position="349"/>
    </location>
</feature>
<dbReference type="Gene3D" id="3.40.50.80">
    <property type="entry name" value="Nucleotide-binding domain of ferredoxin-NADP reductase (FNR) module"/>
    <property type="match status" value="1"/>
</dbReference>
<dbReference type="InterPro" id="IPR005018">
    <property type="entry name" value="DOMON_domain"/>
</dbReference>